<name>A0A2I0J322_PUNGR</name>
<gene>
    <name evidence="1" type="ORF">CRG98_029502</name>
</gene>
<dbReference type="AlphaFoldDB" id="A0A2I0J322"/>
<reference evidence="1 2" key="1">
    <citation type="submission" date="2017-11" db="EMBL/GenBank/DDBJ databases">
        <title>De-novo sequencing of pomegranate (Punica granatum L.) genome.</title>
        <authorList>
            <person name="Akparov Z."/>
            <person name="Amiraslanov A."/>
            <person name="Hajiyeva S."/>
            <person name="Abbasov M."/>
            <person name="Kaur K."/>
            <person name="Hamwieh A."/>
            <person name="Solovyev V."/>
            <person name="Salamov A."/>
            <person name="Braich B."/>
            <person name="Kosarev P."/>
            <person name="Mahmoud A."/>
            <person name="Hajiyev E."/>
            <person name="Babayeva S."/>
            <person name="Izzatullayeva V."/>
            <person name="Mammadov A."/>
            <person name="Mammadov A."/>
            <person name="Sharifova S."/>
            <person name="Ojaghi J."/>
            <person name="Eynullazada K."/>
            <person name="Bayramov B."/>
            <person name="Abdulazimova A."/>
            <person name="Shahmuradov I."/>
        </authorList>
    </citation>
    <scope>NUCLEOTIDE SEQUENCE [LARGE SCALE GENOMIC DNA]</scope>
    <source>
        <strain evidence="2">cv. AG2017</strain>
        <tissue evidence="1">Leaf</tissue>
    </source>
</reference>
<sequence>MCQSWAHLIRFLAYIDNSTFNSNHELRMRDQLRPELSSDFSSSTVGPTGCPRAAVPCPKIFGLISFALLPLLAQNIKKKLKTTLQLLINALGSSSSRTLGSHLSSSSLRWPTFANGATNGQIGDFGTLPFSRVNSAPTARPDARRHPPARARARALSVDACSSPRACPLVTARACTRAPMRPDVSPCACMHACAQHVHDVPCARLSAHVHAPDHASEHPPALVHASARPVACLSLPEHVSLCTRTSFQAFNQVTRLSNPSLTLSSHPEASMSGNVWIDSRNTIPTRSKQTGSRVCLKKRWPRLSLSLSG</sequence>
<dbReference type="Proteomes" id="UP000233551">
    <property type="component" value="Unassembled WGS sequence"/>
</dbReference>
<organism evidence="1 2">
    <name type="scientific">Punica granatum</name>
    <name type="common">Pomegranate</name>
    <dbReference type="NCBI Taxonomy" id="22663"/>
    <lineage>
        <taxon>Eukaryota</taxon>
        <taxon>Viridiplantae</taxon>
        <taxon>Streptophyta</taxon>
        <taxon>Embryophyta</taxon>
        <taxon>Tracheophyta</taxon>
        <taxon>Spermatophyta</taxon>
        <taxon>Magnoliopsida</taxon>
        <taxon>eudicotyledons</taxon>
        <taxon>Gunneridae</taxon>
        <taxon>Pentapetalae</taxon>
        <taxon>rosids</taxon>
        <taxon>malvids</taxon>
        <taxon>Myrtales</taxon>
        <taxon>Lythraceae</taxon>
        <taxon>Punica</taxon>
    </lineage>
</organism>
<evidence type="ECO:0000313" key="1">
    <source>
        <dbReference type="EMBL" id="PKI50106.1"/>
    </source>
</evidence>
<keyword evidence="2" id="KW-1185">Reference proteome</keyword>
<accession>A0A2I0J322</accession>
<evidence type="ECO:0000313" key="2">
    <source>
        <dbReference type="Proteomes" id="UP000233551"/>
    </source>
</evidence>
<comment type="caution">
    <text evidence="1">The sequence shown here is derived from an EMBL/GenBank/DDBJ whole genome shotgun (WGS) entry which is preliminary data.</text>
</comment>
<dbReference type="EMBL" id="PGOL01002146">
    <property type="protein sequence ID" value="PKI50106.1"/>
    <property type="molecule type" value="Genomic_DNA"/>
</dbReference>
<protein>
    <submittedName>
        <fullName evidence="1">Uncharacterized protein</fullName>
    </submittedName>
</protein>
<proteinExistence type="predicted"/>